<proteinExistence type="predicted"/>
<dbReference type="Proteomes" id="UP000004664">
    <property type="component" value="Unassembled WGS sequence"/>
</dbReference>
<dbReference type="EMBL" id="JH109152">
    <property type="protein sequence ID" value="EGW23486.1"/>
    <property type="molecule type" value="Genomic_DNA"/>
</dbReference>
<feature type="region of interest" description="Disordered" evidence="1">
    <location>
        <begin position="1"/>
        <end position="22"/>
    </location>
</feature>
<evidence type="ECO:0000313" key="2">
    <source>
        <dbReference type="EMBL" id="EGW23486.1"/>
    </source>
</evidence>
<gene>
    <name evidence="2" type="ORF">Mettu_2342</name>
</gene>
<feature type="compositionally biased region" description="Polar residues" evidence="1">
    <location>
        <begin position="1"/>
        <end position="19"/>
    </location>
</feature>
<reference evidence="2 3" key="1">
    <citation type="submission" date="2011-06" db="EMBL/GenBank/DDBJ databases">
        <title>Genomic sequence of Methylobacter tundripaludum SV96.</title>
        <authorList>
            <consortium name="US DOE Joint Genome Institute"/>
            <person name="Lucas S."/>
            <person name="Han J."/>
            <person name="Lapidus A."/>
            <person name="Cheng J.-F."/>
            <person name="Goodwin L."/>
            <person name="Pitluck S."/>
            <person name="Held B."/>
            <person name="Detter J.C."/>
            <person name="Han C."/>
            <person name="Tapia R."/>
            <person name="Land M."/>
            <person name="Hauser L."/>
            <person name="Kyrpides N."/>
            <person name="Ivanova N."/>
            <person name="Ovchinnikova G."/>
            <person name="Pagani I."/>
            <person name="Klotz M.G."/>
            <person name="Dispirito A.A."/>
            <person name="Murrell J.C."/>
            <person name="Dunfield P."/>
            <person name="Kalyuzhnaya M.G."/>
            <person name="Svenning M."/>
            <person name="Trotsenko Y.A."/>
            <person name="Stein L.Y."/>
            <person name="Woyke T."/>
        </authorList>
    </citation>
    <scope>NUCLEOTIDE SEQUENCE [LARGE SCALE GENOMIC DNA]</scope>
    <source>
        <strain evidence="3">ATCC BAA-1195 / DSM 17260 / SV96</strain>
    </source>
</reference>
<keyword evidence="3" id="KW-1185">Reference proteome</keyword>
<evidence type="ECO:0000313" key="3">
    <source>
        <dbReference type="Proteomes" id="UP000004664"/>
    </source>
</evidence>
<name>G3IXS7_METTV</name>
<protein>
    <submittedName>
        <fullName evidence="2">Uncharacterized protein</fullName>
    </submittedName>
</protein>
<sequence>MPISSHARTSSVLPTSSGTGPTGVATKALALNWLAPTQFSFGPSQLSPAPAPLSVARLLPADHGHCR</sequence>
<dbReference type="HOGENOM" id="CLU_2807585_0_0_6"/>
<organism evidence="2 3">
    <name type="scientific">Methylobacter tundripaludum (strain ATCC BAA-1195 / DSM 17260 / SV96)</name>
    <dbReference type="NCBI Taxonomy" id="697282"/>
    <lineage>
        <taxon>Bacteria</taxon>
        <taxon>Pseudomonadati</taxon>
        <taxon>Pseudomonadota</taxon>
        <taxon>Gammaproteobacteria</taxon>
        <taxon>Methylococcales</taxon>
        <taxon>Methylococcaceae</taxon>
        <taxon>Methylobacter</taxon>
    </lineage>
</organism>
<dbReference type="AlphaFoldDB" id="G3IXS7"/>
<evidence type="ECO:0000256" key="1">
    <source>
        <dbReference type="SAM" id="MobiDB-lite"/>
    </source>
</evidence>
<accession>G3IXS7</accession>